<dbReference type="Gene3D" id="3.80.10.10">
    <property type="entry name" value="Ribonuclease Inhibitor"/>
    <property type="match status" value="1"/>
</dbReference>
<dbReference type="Proteomes" id="UP000695562">
    <property type="component" value="Unassembled WGS sequence"/>
</dbReference>
<evidence type="ECO:0000256" key="1">
    <source>
        <dbReference type="SAM" id="MobiDB-lite"/>
    </source>
</evidence>
<dbReference type="GO" id="GO:0005886">
    <property type="term" value="C:plasma membrane"/>
    <property type="evidence" value="ECO:0007669"/>
    <property type="project" value="TreeGrafter"/>
</dbReference>
<evidence type="ECO:0008006" key="4">
    <source>
        <dbReference type="Google" id="ProtNLM"/>
    </source>
</evidence>
<dbReference type="GO" id="GO:0016477">
    <property type="term" value="P:cell migration"/>
    <property type="evidence" value="ECO:0007669"/>
    <property type="project" value="TreeGrafter"/>
</dbReference>
<organism evidence="2 3">
    <name type="scientific">Polysphondylium violaceum</name>
    <dbReference type="NCBI Taxonomy" id="133409"/>
    <lineage>
        <taxon>Eukaryota</taxon>
        <taxon>Amoebozoa</taxon>
        <taxon>Evosea</taxon>
        <taxon>Eumycetozoa</taxon>
        <taxon>Dictyostelia</taxon>
        <taxon>Dictyosteliales</taxon>
        <taxon>Dictyosteliaceae</taxon>
        <taxon>Polysphondylium</taxon>
    </lineage>
</organism>
<name>A0A8J4PZ28_9MYCE</name>
<dbReference type="GO" id="GO:0030027">
    <property type="term" value="C:lamellipodium"/>
    <property type="evidence" value="ECO:0007669"/>
    <property type="project" value="TreeGrafter"/>
</dbReference>
<sequence>MSSSSSPEEALEILDQDQAYINEQFSPLGGLFGEEITCQCPVYVTRDDKNLQLVPRILVIGKYKLVIIKKAKFKKTVKKSIHLYDLVEICEPSQDKLDALQQHSIDTIEIKYKDTSNNTFSSFLVKSPAKTIETIIIKTIGITTYAISRSFPKSALLNINLPSSRFQPMQFDHDIGVDGKGIGELYIAHSHYFNRKATLDYLRHLETLYLTRYPVLNFSDIPGIDATCSLGFNLFTCIISLRHNPFIRSLKISGVPHINVISSIGEMMQTNTSITELEVTNLLTEQSFAPLGHALMINDRASALQILNLSNNLMSYESIISLCEGLANFNHSLTSLNLSKCNIPPRGIKLLFEAFEKNFAMSLTLEELNLSENRFQDSGTSAFSSWLSKSRGHNSLLKLYLSQTSLNMSIISPPLRILEKLCILDLSGNNINISSARLLAVETLECIPKLVFLNLSSCGLVGNSLEMILLALRRNSNIKNLNLNLSNNSFAAKTCQVLVKLLPDSHFIAGLDLSFNSFVTRQLIEILGSTSQLKSLVSLDIGNNPFSSNDEYLIPKVVEFMTQHPNIVKFGIGSADRQLGSTLHPLIQCLNFNKSIQVLNISGNGMNDHGACLLADCLRNNKSLKKIFIYGNQFTSVGWQSLASPFIFFRNTSVEHIDLPVFDQPINVSDSNMVPLSPIKRAQLQDTFAQIQMQLNLNKIKLSASQRFGFLPQDDPPIYVKPPATIPDHLSGIVNSTSAIQSAGVPSGSSTIIGKMEKITLSNTTKVNNVISSIFSKPINTLVNISNDIASLKSPTLHNHGNTNGGGNPELEQQPSRPRNKTPTFWNEDEWSNSNSTSNVKEGNDLK</sequence>
<dbReference type="AlphaFoldDB" id="A0A8J4PZ28"/>
<evidence type="ECO:0000313" key="2">
    <source>
        <dbReference type="EMBL" id="KAF2076823.1"/>
    </source>
</evidence>
<comment type="caution">
    <text evidence="2">The sequence shown here is derived from an EMBL/GenBank/DDBJ whole genome shotgun (WGS) entry which is preliminary data.</text>
</comment>
<dbReference type="InterPro" id="IPR001611">
    <property type="entry name" value="Leu-rich_rpt"/>
</dbReference>
<dbReference type="OrthoDB" id="18598at2759"/>
<feature type="region of interest" description="Disordered" evidence="1">
    <location>
        <begin position="794"/>
        <end position="847"/>
    </location>
</feature>
<dbReference type="InterPro" id="IPR032675">
    <property type="entry name" value="LRR_dom_sf"/>
</dbReference>
<accession>A0A8J4PZ28</accession>
<protein>
    <recommendedName>
        <fullName evidence="4">Leucine-rich repeat-containing protein</fullName>
    </recommendedName>
</protein>
<dbReference type="SUPFAM" id="SSF52047">
    <property type="entry name" value="RNI-like"/>
    <property type="match status" value="2"/>
</dbReference>
<gene>
    <name evidence="2" type="ORF">CYY_001851</name>
</gene>
<dbReference type="Pfam" id="PF13516">
    <property type="entry name" value="LRR_6"/>
    <property type="match status" value="3"/>
</dbReference>
<dbReference type="PANTHER" id="PTHR24112:SF28">
    <property type="entry name" value="LEUCINE-RICH REPEAT-CONTAINING PROTEIN-RELATED"/>
    <property type="match status" value="1"/>
</dbReference>
<feature type="compositionally biased region" description="Polar residues" evidence="1">
    <location>
        <begin position="832"/>
        <end position="841"/>
    </location>
</feature>
<keyword evidence="3" id="KW-1185">Reference proteome</keyword>
<dbReference type="InterPro" id="IPR051279">
    <property type="entry name" value="PP1-Reg/Actin-Interact_Protein"/>
</dbReference>
<reference evidence="2" key="1">
    <citation type="submission" date="2020-01" db="EMBL/GenBank/DDBJ databases">
        <title>Development of genomics and gene disruption for Polysphondylium violaceum indicates a role for the polyketide synthase stlB in stalk morphogenesis.</title>
        <authorList>
            <person name="Narita B."/>
            <person name="Kawabe Y."/>
            <person name="Kin K."/>
            <person name="Saito T."/>
            <person name="Gibbs R."/>
            <person name="Kuspa A."/>
            <person name="Muzny D."/>
            <person name="Queller D."/>
            <person name="Richards S."/>
            <person name="Strassman J."/>
            <person name="Sucgang R."/>
            <person name="Worley K."/>
            <person name="Schaap P."/>
        </authorList>
    </citation>
    <scope>NUCLEOTIDE SEQUENCE</scope>
    <source>
        <strain evidence="2">QSvi11</strain>
    </source>
</reference>
<dbReference type="EMBL" id="AJWJ01000047">
    <property type="protein sequence ID" value="KAF2076823.1"/>
    <property type="molecule type" value="Genomic_DNA"/>
</dbReference>
<proteinExistence type="predicted"/>
<dbReference type="PANTHER" id="PTHR24112">
    <property type="entry name" value="LEUCINE-RICH REPEAT, ISOFORM F-RELATED"/>
    <property type="match status" value="1"/>
</dbReference>
<dbReference type="GO" id="GO:0034315">
    <property type="term" value="P:regulation of Arp2/3 complex-mediated actin nucleation"/>
    <property type="evidence" value="ECO:0007669"/>
    <property type="project" value="TreeGrafter"/>
</dbReference>
<dbReference type="SMART" id="SM00368">
    <property type="entry name" value="LRR_RI"/>
    <property type="match status" value="6"/>
</dbReference>
<feature type="compositionally biased region" description="Polar residues" evidence="1">
    <location>
        <begin position="811"/>
        <end position="825"/>
    </location>
</feature>
<evidence type="ECO:0000313" key="3">
    <source>
        <dbReference type="Proteomes" id="UP000695562"/>
    </source>
</evidence>